<keyword evidence="1" id="KW-0677">Repeat</keyword>
<dbReference type="PANTHER" id="PTHR45622:SF58">
    <property type="entry name" value="REGULATOR OF CHROMOSOME CONDENSATION DOMAIN-CONTAINING PROTEIN"/>
    <property type="match status" value="1"/>
</dbReference>
<dbReference type="InterPro" id="IPR051709">
    <property type="entry name" value="Ub-ligase/GTPase-reg"/>
</dbReference>
<dbReference type="PRINTS" id="PR00633">
    <property type="entry name" value="RCCNDNSATION"/>
</dbReference>
<dbReference type="PANTHER" id="PTHR45622">
    <property type="entry name" value="UBIQUITIN-PROTEIN LIGASE E3A-RELATED"/>
    <property type="match status" value="1"/>
</dbReference>
<name>A0ABV5VUC3_9BACL</name>
<dbReference type="PROSITE" id="PS00626">
    <property type="entry name" value="RCC1_2"/>
    <property type="match status" value="2"/>
</dbReference>
<comment type="caution">
    <text evidence="4">The sequence shown here is derived from an EMBL/GenBank/DDBJ whole genome shotgun (WGS) entry which is preliminary data.</text>
</comment>
<dbReference type="InterPro" id="IPR000408">
    <property type="entry name" value="Reg_chr_condens"/>
</dbReference>
<evidence type="ECO:0000259" key="3">
    <source>
        <dbReference type="Pfam" id="PF25390"/>
    </source>
</evidence>
<dbReference type="SUPFAM" id="SSF50985">
    <property type="entry name" value="RCC1/BLIP-II"/>
    <property type="match status" value="1"/>
</dbReference>
<evidence type="ECO:0000256" key="2">
    <source>
        <dbReference type="SAM" id="SignalP"/>
    </source>
</evidence>
<reference evidence="4 5" key="1">
    <citation type="submission" date="2024-09" db="EMBL/GenBank/DDBJ databases">
        <authorList>
            <person name="Sun Q."/>
            <person name="Mori K."/>
        </authorList>
    </citation>
    <scope>NUCLEOTIDE SEQUENCE [LARGE SCALE GENOMIC DNA]</scope>
    <source>
        <strain evidence="4 5">JCM 12520</strain>
    </source>
</reference>
<gene>
    <name evidence="4" type="ORF">ACFFNY_09760</name>
</gene>
<feature type="signal peptide" evidence="2">
    <location>
        <begin position="1"/>
        <end position="32"/>
    </location>
</feature>
<keyword evidence="2" id="KW-0732">Signal</keyword>
<dbReference type="Pfam" id="PF13540">
    <property type="entry name" value="RCC1_2"/>
    <property type="match status" value="1"/>
</dbReference>
<dbReference type="InterPro" id="IPR009091">
    <property type="entry name" value="RCC1/BLIP-II"/>
</dbReference>
<proteinExistence type="predicted"/>
<feature type="domain" description="RCC1-like" evidence="3">
    <location>
        <begin position="93"/>
        <end position="378"/>
    </location>
</feature>
<evidence type="ECO:0000256" key="1">
    <source>
        <dbReference type="ARBA" id="ARBA00022737"/>
    </source>
</evidence>
<evidence type="ECO:0000313" key="5">
    <source>
        <dbReference type="Proteomes" id="UP001589619"/>
    </source>
</evidence>
<protein>
    <submittedName>
        <fullName evidence="4">RCC1 domain-containing protein</fullName>
    </submittedName>
</protein>
<dbReference type="PROSITE" id="PS50012">
    <property type="entry name" value="RCC1_3"/>
    <property type="match status" value="6"/>
</dbReference>
<dbReference type="EMBL" id="JBHMAG010000007">
    <property type="protein sequence ID" value="MFB9751856.1"/>
    <property type="molecule type" value="Genomic_DNA"/>
</dbReference>
<dbReference type="Proteomes" id="UP001589619">
    <property type="component" value="Unassembled WGS sequence"/>
</dbReference>
<dbReference type="Gene3D" id="2.130.10.30">
    <property type="entry name" value="Regulator of chromosome condensation 1/beta-lactamase-inhibitor protein II"/>
    <property type="match status" value="3"/>
</dbReference>
<dbReference type="InterPro" id="IPR058923">
    <property type="entry name" value="RCC1-like_dom"/>
</dbReference>
<organism evidence="4 5">
    <name type="scientific">Paenibacillus hodogayensis</name>
    <dbReference type="NCBI Taxonomy" id="279208"/>
    <lineage>
        <taxon>Bacteria</taxon>
        <taxon>Bacillati</taxon>
        <taxon>Bacillota</taxon>
        <taxon>Bacilli</taxon>
        <taxon>Bacillales</taxon>
        <taxon>Paenibacillaceae</taxon>
        <taxon>Paenibacillus</taxon>
    </lineage>
</organism>
<dbReference type="Pfam" id="PF25390">
    <property type="entry name" value="WD40_RLD"/>
    <property type="match status" value="1"/>
</dbReference>
<sequence length="378" mass="39033">MRSYIRKRIKIAHSLVLLLSFVFASLPTFAFAQTPGCTPSFTTKPMVSAGDNHSVYLKNDGTVWAWGQNNFGQLGNGSTADSSPPVQVTGLCDVVAISVGSGNAFALKSDGTVWAWGNNSFGQLGDGTTTSRSIPVQVSGMSDAAAIAAGATYTVALKKDGTVWTWGYNSSGQLGYDTTGSNSSKAPQQVSSLSGITSIAAGFNHAAAVSSTGAVWTWGDNAYSQLGRTTGTNGYNSVPAQVSSLGEAQSVSLGLHYSIALLKDGTVWGWGYNGVGQLGNGTRTTAPIPEQVLYSSSPRKVLKDVVSVEAGYEHTIALLSDGTLQAWGSNSGMQIGDGTTTAGWRLFATTSSLNGTTVSAAAGRGHSLAVKDDGTVWT</sequence>
<accession>A0ABV5VUC3</accession>
<keyword evidence="5" id="KW-1185">Reference proteome</keyword>
<dbReference type="RefSeq" id="WP_344912790.1">
    <property type="nucleotide sequence ID" value="NZ_BAAAYO010000010.1"/>
</dbReference>
<feature type="chain" id="PRO_5046397747" evidence="2">
    <location>
        <begin position="33"/>
        <end position="378"/>
    </location>
</feature>
<evidence type="ECO:0000313" key="4">
    <source>
        <dbReference type="EMBL" id="MFB9751856.1"/>
    </source>
</evidence>